<comment type="similarity">
    <text evidence="2">Belongs to the HMGB family.</text>
</comment>
<keyword evidence="4 5" id="KW-0539">Nucleus</keyword>
<dbReference type="InterPro" id="IPR036910">
    <property type="entry name" value="HMG_box_dom_sf"/>
</dbReference>
<evidence type="ECO:0000256" key="2">
    <source>
        <dbReference type="ARBA" id="ARBA00008774"/>
    </source>
</evidence>
<dbReference type="GO" id="GO:0005634">
    <property type="term" value="C:nucleus"/>
    <property type="evidence" value="ECO:0007669"/>
    <property type="project" value="UniProtKB-SubCell"/>
</dbReference>
<dbReference type="RefSeq" id="XP_003742701.1">
    <property type="nucleotide sequence ID" value="XM_003742653.1"/>
</dbReference>
<proteinExistence type="inferred from homology"/>
<dbReference type="PROSITE" id="PS50118">
    <property type="entry name" value="HMG_BOX_2"/>
    <property type="match status" value="1"/>
</dbReference>
<evidence type="ECO:0000256" key="4">
    <source>
        <dbReference type="ARBA" id="ARBA00023242"/>
    </source>
</evidence>
<evidence type="ECO:0000259" key="7">
    <source>
        <dbReference type="PROSITE" id="PS50118"/>
    </source>
</evidence>
<feature type="DNA-binding region" description="HMG box" evidence="5">
    <location>
        <begin position="81"/>
        <end position="149"/>
    </location>
</feature>
<keyword evidence="3 5" id="KW-0238">DNA-binding</keyword>
<name>A0AAJ6VXH7_9ACAR</name>
<dbReference type="SUPFAM" id="SSF47095">
    <property type="entry name" value="HMG-box"/>
    <property type="match status" value="1"/>
</dbReference>
<keyword evidence="8" id="KW-1185">Reference proteome</keyword>
<reference evidence="9" key="1">
    <citation type="submission" date="2025-08" db="UniProtKB">
        <authorList>
            <consortium name="RefSeq"/>
        </authorList>
    </citation>
    <scope>IDENTIFICATION</scope>
</reference>
<dbReference type="Pfam" id="PF00505">
    <property type="entry name" value="HMG_box"/>
    <property type="match status" value="1"/>
</dbReference>
<dbReference type="PANTHER" id="PTHR48112:SF32">
    <property type="entry name" value="HIGH MOBILITY GROUP PROTEIN B3"/>
    <property type="match status" value="1"/>
</dbReference>
<feature type="region of interest" description="Disordered" evidence="6">
    <location>
        <begin position="52"/>
        <end position="77"/>
    </location>
</feature>
<dbReference type="SMART" id="SM00398">
    <property type="entry name" value="HMG"/>
    <property type="match status" value="1"/>
</dbReference>
<dbReference type="InterPro" id="IPR009071">
    <property type="entry name" value="HMG_box_dom"/>
</dbReference>
<accession>A0AAJ6VXH7</accession>
<feature type="region of interest" description="Disordered" evidence="6">
    <location>
        <begin position="148"/>
        <end position="189"/>
    </location>
</feature>
<evidence type="ECO:0000256" key="3">
    <source>
        <dbReference type="ARBA" id="ARBA00023125"/>
    </source>
</evidence>
<dbReference type="CDD" id="cd00084">
    <property type="entry name" value="HMG-box_SF"/>
    <property type="match status" value="1"/>
</dbReference>
<sequence>MSGLDIFITQVEGEFVRLSGYDALEKVHDELTSRCMDAWLAMEPRLRSYFNNSETALSPQPRQGSGGRTRIRKQARNSRLPKRPLTAYFVYCREKRPLVHLEKPELKHIELTRELANRWNNLSSEEREPYDIAAQMDRKRYNDEMALMISRQDPDIDEDSASESRVYNSPEISEGSDSSRSSPASSPFN</sequence>
<feature type="compositionally biased region" description="Low complexity" evidence="6">
    <location>
        <begin position="169"/>
        <end position="189"/>
    </location>
</feature>
<gene>
    <name evidence="9" type="primary">LOC100903412</name>
</gene>
<organism evidence="8 9">
    <name type="scientific">Galendromus occidentalis</name>
    <name type="common">western predatory mite</name>
    <dbReference type="NCBI Taxonomy" id="34638"/>
    <lineage>
        <taxon>Eukaryota</taxon>
        <taxon>Metazoa</taxon>
        <taxon>Ecdysozoa</taxon>
        <taxon>Arthropoda</taxon>
        <taxon>Chelicerata</taxon>
        <taxon>Arachnida</taxon>
        <taxon>Acari</taxon>
        <taxon>Parasitiformes</taxon>
        <taxon>Mesostigmata</taxon>
        <taxon>Gamasina</taxon>
        <taxon>Phytoseioidea</taxon>
        <taxon>Phytoseiidae</taxon>
        <taxon>Typhlodrominae</taxon>
        <taxon>Galendromus</taxon>
    </lineage>
</organism>
<evidence type="ECO:0000313" key="8">
    <source>
        <dbReference type="Proteomes" id="UP000694867"/>
    </source>
</evidence>
<comment type="subcellular location">
    <subcellularLocation>
        <location evidence="1">Nucleus</location>
    </subcellularLocation>
</comment>
<dbReference type="Proteomes" id="UP000694867">
    <property type="component" value="Unplaced"/>
</dbReference>
<evidence type="ECO:0000313" key="9">
    <source>
        <dbReference type="RefSeq" id="XP_003742701.1"/>
    </source>
</evidence>
<dbReference type="GO" id="GO:0003677">
    <property type="term" value="F:DNA binding"/>
    <property type="evidence" value="ECO:0007669"/>
    <property type="project" value="UniProtKB-UniRule"/>
</dbReference>
<dbReference type="GeneID" id="100903412"/>
<protein>
    <submittedName>
        <fullName evidence="9">Non-histone chromosomal protein 6-like</fullName>
    </submittedName>
</protein>
<feature type="domain" description="HMG box" evidence="7">
    <location>
        <begin position="81"/>
        <end position="149"/>
    </location>
</feature>
<evidence type="ECO:0000256" key="5">
    <source>
        <dbReference type="PROSITE-ProRule" id="PRU00267"/>
    </source>
</evidence>
<evidence type="ECO:0000256" key="1">
    <source>
        <dbReference type="ARBA" id="ARBA00004123"/>
    </source>
</evidence>
<dbReference type="InterPro" id="IPR050342">
    <property type="entry name" value="HMGB"/>
</dbReference>
<evidence type="ECO:0000256" key="6">
    <source>
        <dbReference type="SAM" id="MobiDB-lite"/>
    </source>
</evidence>
<dbReference type="Gene3D" id="1.10.30.10">
    <property type="entry name" value="High mobility group box domain"/>
    <property type="match status" value="1"/>
</dbReference>
<dbReference type="PANTHER" id="PTHR48112">
    <property type="entry name" value="HIGH MOBILITY GROUP PROTEIN DSP1"/>
    <property type="match status" value="1"/>
</dbReference>
<dbReference type="KEGG" id="goe:100903412"/>
<feature type="compositionally biased region" description="Polar residues" evidence="6">
    <location>
        <begin position="52"/>
        <end position="63"/>
    </location>
</feature>
<dbReference type="AlphaFoldDB" id="A0AAJ6VXH7"/>